<dbReference type="Proteomes" id="UP000199594">
    <property type="component" value="Unassembled WGS sequence"/>
</dbReference>
<gene>
    <name evidence="1" type="ORF">SAMN04487956_13939</name>
</gene>
<evidence type="ECO:0008006" key="3">
    <source>
        <dbReference type="Google" id="ProtNLM"/>
    </source>
</evidence>
<dbReference type="OrthoDB" id="6192129at2"/>
<dbReference type="GO" id="GO:0003697">
    <property type="term" value="F:single-stranded DNA binding"/>
    <property type="evidence" value="ECO:0007669"/>
    <property type="project" value="InterPro"/>
</dbReference>
<name>A0A1I7CAS0_9GAMM</name>
<reference evidence="1 2" key="1">
    <citation type="submission" date="2016-10" db="EMBL/GenBank/DDBJ databases">
        <authorList>
            <person name="de Groot N.N."/>
        </authorList>
    </citation>
    <scope>NUCLEOTIDE SEQUENCE [LARGE SCALE GENOMIC DNA]</scope>
    <source>
        <strain evidence="1 2">CGMCC 1.6493</strain>
    </source>
</reference>
<evidence type="ECO:0000313" key="2">
    <source>
        <dbReference type="Proteomes" id="UP000199594"/>
    </source>
</evidence>
<dbReference type="Gene3D" id="3.90.1680.10">
    <property type="entry name" value="SOS response associated peptidase-like"/>
    <property type="match status" value="1"/>
</dbReference>
<dbReference type="GO" id="GO:0106300">
    <property type="term" value="P:protein-DNA covalent cross-linking repair"/>
    <property type="evidence" value="ECO:0007669"/>
    <property type="project" value="InterPro"/>
</dbReference>
<accession>A0A1I7CAS0</accession>
<dbReference type="InterPro" id="IPR003738">
    <property type="entry name" value="SRAP"/>
</dbReference>
<dbReference type="Pfam" id="PF02586">
    <property type="entry name" value="SRAP"/>
    <property type="match status" value="1"/>
</dbReference>
<dbReference type="EMBL" id="FPAQ01000039">
    <property type="protein sequence ID" value="SFT96531.1"/>
    <property type="molecule type" value="Genomic_DNA"/>
</dbReference>
<organism evidence="1 2">
    <name type="scientific">Halomonas saccharevitans</name>
    <dbReference type="NCBI Taxonomy" id="416872"/>
    <lineage>
        <taxon>Bacteria</taxon>
        <taxon>Pseudomonadati</taxon>
        <taxon>Pseudomonadota</taxon>
        <taxon>Gammaproteobacteria</taxon>
        <taxon>Oceanospirillales</taxon>
        <taxon>Halomonadaceae</taxon>
        <taxon>Halomonas</taxon>
    </lineage>
</organism>
<sequence length="76" mass="8789">MCDRFALYSPYLKLSQALRLPLEPRELTPRYNVAPGTWITAVCHPSDDAPLVMDEVWWSYRPHSEGEGARVYDRHG</sequence>
<dbReference type="SUPFAM" id="SSF143081">
    <property type="entry name" value="BB1717-like"/>
    <property type="match status" value="1"/>
</dbReference>
<protein>
    <recommendedName>
        <fullName evidence="3">SOS response associated peptidase (SRAP)</fullName>
    </recommendedName>
</protein>
<evidence type="ECO:0000313" key="1">
    <source>
        <dbReference type="EMBL" id="SFT96531.1"/>
    </source>
</evidence>
<dbReference type="InterPro" id="IPR036590">
    <property type="entry name" value="SRAP-like"/>
</dbReference>
<dbReference type="RefSeq" id="WP_139233958.1">
    <property type="nucleotide sequence ID" value="NZ_FPAQ01000039.1"/>
</dbReference>
<proteinExistence type="predicted"/>
<dbReference type="AlphaFoldDB" id="A0A1I7CAS0"/>